<protein>
    <submittedName>
        <fullName evidence="3">Abortive infection protein</fullName>
    </submittedName>
</protein>
<dbReference type="HOGENOM" id="CLU_946286_0_0_0"/>
<dbReference type="STRING" id="234267.Acid_3916"/>
<keyword evidence="1" id="KW-0812">Transmembrane</keyword>
<proteinExistence type="predicted"/>
<sequence length="294" mass="31772" precursor="true">MQTLCLALLLAAIFALLAAPVQGALRRALKRRPGLLFLAPPLLTAIFLAAMLQSGTPNTELLLIVFVYTLAPTLCCYLQGPAMAQRPGWLDFTAIALLWMPLEFPAGAAQLIAKHAQGFLHSVAYGIAILLGLILFLGFRGFPGMKYNPPRGWSDITVALAGYAITAPVLMLIGIWIGFIPGPRLPTAGAGKMAAAAAIIFAATALPEEILFRAMIQNLLMLRFGAGTRTLLAASVIFGAAHLDNGPQPLPNWRYMILATIAGYAYGKVFERSRTILSSTLFHCMVDWTKHFFF</sequence>
<feature type="domain" description="CAAX prenyl protease 2/Lysostaphin resistance protein A-like" evidence="2">
    <location>
        <begin position="195"/>
        <end position="288"/>
    </location>
</feature>
<dbReference type="InterPro" id="IPR003675">
    <property type="entry name" value="Rce1/LyrA-like_dom"/>
</dbReference>
<dbReference type="KEGG" id="sus:Acid_3916"/>
<dbReference type="EMBL" id="CP000473">
    <property type="protein sequence ID" value="ABJ84883.1"/>
    <property type="molecule type" value="Genomic_DNA"/>
</dbReference>
<keyword evidence="1" id="KW-0472">Membrane</keyword>
<dbReference type="Pfam" id="PF02517">
    <property type="entry name" value="Rce1-like"/>
    <property type="match status" value="1"/>
</dbReference>
<feature type="transmembrane region" description="Helical" evidence="1">
    <location>
        <begin position="160"/>
        <end position="179"/>
    </location>
</feature>
<name>Q01ZN2_SOLUE</name>
<feature type="transmembrane region" description="Helical" evidence="1">
    <location>
        <begin position="61"/>
        <end position="80"/>
    </location>
</feature>
<dbReference type="eggNOG" id="COG1266">
    <property type="taxonomic scope" value="Bacteria"/>
</dbReference>
<dbReference type="OrthoDB" id="3609935at2"/>
<keyword evidence="1" id="KW-1133">Transmembrane helix</keyword>
<reference evidence="3" key="1">
    <citation type="submission" date="2006-10" db="EMBL/GenBank/DDBJ databases">
        <title>Complete sequence of Solibacter usitatus Ellin6076.</title>
        <authorList>
            <consortium name="US DOE Joint Genome Institute"/>
            <person name="Copeland A."/>
            <person name="Lucas S."/>
            <person name="Lapidus A."/>
            <person name="Barry K."/>
            <person name="Detter J.C."/>
            <person name="Glavina del Rio T."/>
            <person name="Hammon N."/>
            <person name="Israni S."/>
            <person name="Dalin E."/>
            <person name="Tice H."/>
            <person name="Pitluck S."/>
            <person name="Thompson L.S."/>
            <person name="Brettin T."/>
            <person name="Bruce D."/>
            <person name="Han C."/>
            <person name="Tapia R."/>
            <person name="Gilna P."/>
            <person name="Schmutz J."/>
            <person name="Larimer F."/>
            <person name="Land M."/>
            <person name="Hauser L."/>
            <person name="Kyrpides N."/>
            <person name="Mikhailova N."/>
            <person name="Janssen P.H."/>
            <person name="Kuske C.R."/>
            <person name="Richardson P."/>
        </authorList>
    </citation>
    <scope>NUCLEOTIDE SEQUENCE</scope>
    <source>
        <strain evidence="3">Ellin6076</strain>
    </source>
</reference>
<accession>Q01ZN2</accession>
<dbReference type="GO" id="GO:0004175">
    <property type="term" value="F:endopeptidase activity"/>
    <property type="evidence" value="ECO:0007669"/>
    <property type="project" value="UniProtKB-ARBA"/>
</dbReference>
<feature type="transmembrane region" description="Helical" evidence="1">
    <location>
        <begin position="219"/>
        <end position="241"/>
    </location>
</feature>
<feature type="transmembrane region" description="Helical" evidence="1">
    <location>
        <begin position="185"/>
        <end position="207"/>
    </location>
</feature>
<evidence type="ECO:0000313" key="3">
    <source>
        <dbReference type="EMBL" id="ABJ84883.1"/>
    </source>
</evidence>
<feature type="transmembrane region" description="Helical" evidence="1">
    <location>
        <begin position="253"/>
        <end position="270"/>
    </location>
</feature>
<organism evidence="3">
    <name type="scientific">Solibacter usitatus (strain Ellin6076)</name>
    <dbReference type="NCBI Taxonomy" id="234267"/>
    <lineage>
        <taxon>Bacteria</taxon>
        <taxon>Pseudomonadati</taxon>
        <taxon>Acidobacteriota</taxon>
        <taxon>Terriglobia</taxon>
        <taxon>Bryobacterales</taxon>
        <taxon>Solibacteraceae</taxon>
        <taxon>Candidatus Solibacter</taxon>
    </lineage>
</organism>
<evidence type="ECO:0000256" key="1">
    <source>
        <dbReference type="SAM" id="Phobius"/>
    </source>
</evidence>
<dbReference type="GO" id="GO:0080120">
    <property type="term" value="P:CAAX-box protein maturation"/>
    <property type="evidence" value="ECO:0007669"/>
    <property type="project" value="UniProtKB-ARBA"/>
</dbReference>
<dbReference type="AlphaFoldDB" id="Q01ZN2"/>
<feature type="transmembrane region" description="Helical" evidence="1">
    <location>
        <begin position="33"/>
        <end position="52"/>
    </location>
</feature>
<dbReference type="InParanoid" id="Q01ZN2"/>
<gene>
    <name evidence="3" type="ordered locus">Acid_3916</name>
</gene>
<evidence type="ECO:0000259" key="2">
    <source>
        <dbReference type="Pfam" id="PF02517"/>
    </source>
</evidence>
<feature type="transmembrane region" description="Helical" evidence="1">
    <location>
        <begin position="119"/>
        <end position="139"/>
    </location>
</feature>